<proteinExistence type="predicted"/>
<dbReference type="PROSITE" id="PS51257">
    <property type="entry name" value="PROKAR_LIPOPROTEIN"/>
    <property type="match status" value="1"/>
</dbReference>
<reference evidence="1 2" key="1">
    <citation type="submission" date="2019-07" db="EMBL/GenBank/DDBJ databases">
        <title>Whole genome shotgun sequence of Aliivibrio fischeri NBRC 101058.</title>
        <authorList>
            <person name="Hosoyama A."/>
            <person name="Uohara A."/>
            <person name="Ohji S."/>
            <person name="Ichikawa N."/>
        </authorList>
    </citation>
    <scope>NUCLEOTIDE SEQUENCE [LARGE SCALE GENOMIC DNA]</scope>
    <source>
        <strain evidence="1 2">NBRC 101058</strain>
    </source>
</reference>
<accession>A0A510UN01</accession>
<dbReference type="Proteomes" id="UP000321787">
    <property type="component" value="Unassembled WGS sequence"/>
</dbReference>
<keyword evidence="1" id="KW-0449">Lipoprotein</keyword>
<evidence type="ECO:0000313" key="2">
    <source>
        <dbReference type="Proteomes" id="UP000321787"/>
    </source>
</evidence>
<dbReference type="RefSeq" id="WP_146866749.1">
    <property type="nucleotide sequence ID" value="NZ_BJTZ01000058.1"/>
</dbReference>
<gene>
    <name evidence="1" type="ORF">AFI02nite_40890</name>
</gene>
<sequence length="178" mass="20006">MINWKGMLFLPLVLMTGCVEKVNERFGPEIDVFPVTYSVSLSNTRESKMSLSTFISDHKKELINYGVNIQWVSNSGNRWASEIKKQLIKEGVNKDLIIISQGEKGDVYFDIKFSIVVHKTQVSSCQYAELGAINTVATGCFIENVRWSSMVNPQKMLITPSVDQEHKEAEATAPGKEE</sequence>
<dbReference type="AlphaFoldDB" id="A0A510UN01"/>
<protein>
    <submittedName>
        <fullName evidence="1">Lipoprotein</fullName>
    </submittedName>
</protein>
<comment type="caution">
    <text evidence="1">The sequence shown here is derived from an EMBL/GenBank/DDBJ whole genome shotgun (WGS) entry which is preliminary data.</text>
</comment>
<dbReference type="EMBL" id="BJTZ01000058">
    <property type="protein sequence ID" value="GEK16053.1"/>
    <property type="molecule type" value="Genomic_DNA"/>
</dbReference>
<name>A0A510UN01_ALIFS</name>
<evidence type="ECO:0000313" key="1">
    <source>
        <dbReference type="EMBL" id="GEK16053.1"/>
    </source>
</evidence>
<organism evidence="1 2">
    <name type="scientific">Aliivibrio fischeri</name>
    <name type="common">Vibrio fischeri</name>
    <dbReference type="NCBI Taxonomy" id="668"/>
    <lineage>
        <taxon>Bacteria</taxon>
        <taxon>Pseudomonadati</taxon>
        <taxon>Pseudomonadota</taxon>
        <taxon>Gammaproteobacteria</taxon>
        <taxon>Vibrionales</taxon>
        <taxon>Vibrionaceae</taxon>
        <taxon>Aliivibrio</taxon>
    </lineage>
</organism>